<evidence type="ECO:0000313" key="3">
    <source>
        <dbReference type="Proteomes" id="UP001057375"/>
    </source>
</evidence>
<comment type="caution">
    <text evidence="2">The sequence shown here is derived from an EMBL/GenBank/DDBJ whole genome shotgun (WGS) entry which is preliminary data.</text>
</comment>
<name>A0ABQ5JVI0_9EUKA</name>
<protein>
    <submittedName>
        <fullName evidence="2">Uncharacterized protein</fullName>
    </submittedName>
</protein>
<feature type="transmembrane region" description="Helical" evidence="1">
    <location>
        <begin position="171"/>
        <end position="189"/>
    </location>
</feature>
<feature type="transmembrane region" description="Helical" evidence="1">
    <location>
        <begin position="145"/>
        <end position="165"/>
    </location>
</feature>
<evidence type="ECO:0000256" key="1">
    <source>
        <dbReference type="SAM" id="Phobius"/>
    </source>
</evidence>
<reference evidence="2" key="1">
    <citation type="submission" date="2022-03" db="EMBL/GenBank/DDBJ databases">
        <title>Draft genome sequence of Aduncisulcus paluster, a free-living microaerophilic Fornicata.</title>
        <authorList>
            <person name="Yuyama I."/>
            <person name="Kume K."/>
            <person name="Tamura T."/>
            <person name="Inagaki Y."/>
            <person name="Hashimoto T."/>
        </authorList>
    </citation>
    <scope>NUCLEOTIDE SEQUENCE</scope>
    <source>
        <strain evidence="2">NY0171</strain>
    </source>
</reference>
<dbReference type="Proteomes" id="UP001057375">
    <property type="component" value="Unassembled WGS sequence"/>
</dbReference>
<proteinExistence type="predicted"/>
<gene>
    <name evidence="2" type="ORF">ADUPG1_010920</name>
</gene>
<accession>A0ABQ5JVI0</accession>
<evidence type="ECO:0000313" key="2">
    <source>
        <dbReference type="EMBL" id="GKT16446.1"/>
    </source>
</evidence>
<dbReference type="EMBL" id="BQXS01011759">
    <property type="protein sequence ID" value="GKT16446.1"/>
    <property type="molecule type" value="Genomic_DNA"/>
</dbReference>
<keyword evidence="3" id="KW-1185">Reference proteome</keyword>
<keyword evidence="1" id="KW-0812">Transmembrane</keyword>
<organism evidence="2 3">
    <name type="scientific">Aduncisulcus paluster</name>
    <dbReference type="NCBI Taxonomy" id="2918883"/>
    <lineage>
        <taxon>Eukaryota</taxon>
        <taxon>Metamonada</taxon>
        <taxon>Carpediemonas-like organisms</taxon>
        <taxon>Aduncisulcus</taxon>
    </lineage>
</organism>
<keyword evidence="1" id="KW-0472">Membrane</keyword>
<keyword evidence="1" id="KW-1133">Transmembrane helix</keyword>
<sequence length="325" mass="35697">MSIIAQHAPVHIPCPDSTMGIDADDDVVSPSAPKPVILGYDSFRRIKGPPINIVSSLPTCPTPTLYPMYLNPQTPYNGAFIPSIDSIEYKSILTDLWKKKISFELFNKHITRRLEAVYGGGEKFHPETPEQIDIRKQLASASASLTIHIIITVIAFIISIIAIVLSSSNVGVIFLVVSLIYAIVALTIASKRKSSVHNYCVHNPIALCNYIQMHCCHINTRIMRRGMFLMVHPACYCQNVPTNDPSFILMLVYVQINPQPPLIGFFEPDKLMDNPTQLIQVANECADKLVPVDGGIAKSHVFEAPEAIIANAQRVGAGIALSALK</sequence>